<accession>A0A844ZXM2</accession>
<dbReference type="RefSeq" id="WP_160605787.1">
    <property type="nucleotide sequence ID" value="NZ_WTYX01000002.1"/>
</dbReference>
<organism evidence="2 3">
    <name type="scientific">Pontixanthobacter aquaemixtae</name>
    <dbReference type="NCBI Taxonomy" id="1958940"/>
    <lineage>
        <taxon>Bacteria</taxon>
        <taxon>Pseudomonadati</taxon>
        <taxon>Pseudomonadota</taxon>
        <taxon>Alphaproteobacteria</taxon>
        <taxon>Sphingomonadales</taxon>
        <taxon>Erythrobacteraceae</taxon>
        <taxon>Pontixanthobacter</taxon>
    </lineage>
</organism>
<dbReference type="EMBL" id="WTYX01000002">
    <property type="protein sequence ID" value="MXO91982.1"/>
    <property type="molecule type" value="Genomic_DNA"/>
</dbReference>
<dbReference type="Proteomes" id="UP000442714">
    <property type="component" value="Unassembled WGS sequence"/>
</dbReference>
<gene>
    <name evidence="2" type="ORF">GRI41_14195</name>
</gene>
<keyword evidence="3" id="KW-1185">Reference proteome</keyword>
<evidence type="ECO:0000313" key="2">
    <source>
        <dbReference type="EMBL" id="MXO91982.1"/>
    </source>
</evidence>
<dbReference type="AlphaFoldDB" id="A0A844ZXM2"/>
<reference evidence="2 3" key="1">
    <citation type="submission" date="2019-12" db="EMBL/GenBank/DDBJ databases">
        <title>Genomic-based taxomic classification of the family Erythrobacteraceae.</title>
        <authorList>
            <person name="Xu L."/>
        </authorList>
    </citation>
    <scope>NUCLEOTIDE SEQUENCE [LARGE SCALE GENOMIC DNA]</scope>
    <source>
        <strain evidence="2 3">KCTC 52763</strain>
    </source>
</reference>
<evidence type="ECO:0000313" key="3">
    <source>
        <dbReference type="Proteomes" id="UP000442714"/>
    </source>
</evidence>
<sequence>MTASQPPVAKSEITRRIAADEATRTGRKDHIDVVKSGKLLLDFPIPANKTAITHIIM</sequence>
<protein>
    <submittedName>
        <fullName evidence="2">Uncharacterized protein</fullName>
    </submittedName>
</protein>
<feature type="compositionally biased region" description="Basic and acidic residues" evidence="1">
    <location>
        <begin position="12"/>
        <end position="25"/>
    </location>
</feature>
<name>A0A844ZXM2_9SPHN</name>
<proteinExistence type="predicted"/>
<comment type="caution">
    <text evidence="2">The sequence shown here is derived from an EMBL/GenBank/DDBJ whole genome shotgun (WGS) entry which is preliminary data.</text>
</comment>
<evidence type="ECO:0000256" key="1">
    <source>
        <dbReference type="SAM" id="MobiDB-lite"/>
    </source>
</evidence>
<feature type="region of interest" description="Disordered" evidence="1">
    <location>
        <begin position="1"/>
        <end position="25"/>
    </location>
</feature>